<name>A0AAI9ZM47_9PEZI</name>
<keyword evidence="4 6" id="KW-0472">Membrane</keyword>
<evidence type="ECO:0000256" key="2">
    <source>
        <dbReference type="ARBA" id="ARBA00022692"/>
    </source>
</evidence>
<dbReference type="InterPro" id="IPR049326">
    <property type="entry name" value="Rhodopsin_dom_fungi"/>
</dbReference>
<reference evidence="8" key="1">
    <citation type="submission" date="2021-06" db="EMBL/GenBank/DDBJ databases">
        <title>Comparative genomics, transcriptomics and evolutionary studies reveal genomic signatures of adaptation to plant cell wall in hemibiotrophic fungi.</title>
        <authorList>
            <consortium name="DOE Joint Genome Institute"/>
            <person name="Baroncelli R."/>
            <person name="Diaz J.F."/>
            <person name="Benocci T."/>
            <person name="Peng M."/>
            <person name="Battaglia E."/>
            <person name="Haridas S."/>
            <person name="Andreopoulos W."/>
            <person name="Labutti K."/>
            <person name="Pangilinan J."/>
            <person name="Floch G.L."/>
            <person name="Makela M.R."/>
            <person name="Henrissat B."/>
            <person name="Grigoriev I.V."/>
            <person name="Crouch J.A."/>
            <person name="De Vries R.P."/>
            <person name="Sukno S.A."/>
            <person name="Thon M.R."/>
        </authorList>
    </citation>
    <scope>NUCLEOTIDE SEQUENCE</scope>
    <source>
        <strain evidence="8">CBS 102054</strain>
    </source>
</reference>
<dbReference type="AlphaFoldDB" id="A0AAI9ZM47"/>
<evidence type="ECO:0000259" key="7">
    <source>
        <dbReference type="Pfam" id="PF20684"/>
    </source>
</evidence>
<sequence>MTSALAMDGEVHFMDSPEYAGDKTLHLNITLIICTTIVVGLRLYARAFMAKALGLDDLLAFLAFGLVSALSAMDIRLVQFGSGAHIEYVPKPLLTIWFESLTTQTLIYFVGTGVMRLSIVAFLPRLSQDRTYLILVYITGFFVVAQTAGCFFYRLTECSPIADIWKPPFLPGLNCVPPEAENTMMVANQVIGLILVLALMGLPIVMGCLHEDVFLPTSLPGYLSVQRGAFCNCYRLYPPRNVEDTTFPRRSYLQHVGYRRLDRSGRTYWALGCLISRIATSRSNCLL</sequence>
<dbReference type="InterPro" id="IPR052337">
    <property type="entry name" value="SAT4-like"/>
</dbReference>
<keyword evidence="9" id="KW-1185">Reference proteome</keyword>
<evidence type="ECO:0000256" key="6">
    <source>
        <dbReference type="SAM" id="Phobius"/>
    </source>
</evidence>
<keyword evidence="2 6" id="KW-0812">Transmembrane</keyword>
<dbReference type="RefSeq" id="XP_060443123.1">
    <property type="nucleotide sequence ID" value="XM_060595365.1"/>
</dbReference>
<feature type="domain" description="Rhodopsin" evidence="7">
    <location>
        <begin position="41"/>
        <end position="205"/>
    </location>
</feature>
<feature type="transmembrane region" description="Helical" evidence="6">
    <location>
        <begin position="57"/>
        <end position="81"/>
    </location>
</feature>
<dbReference type="Proteomes" id="UP001243989">
    <property type="component" value="Unassembled WGS sequence"/>
</dbReference>
<feature type="transmembrane region" description="Helical" evidence="6">
    <location>
        <begin position="101"/>
        <end position="123"/>
    </location>
</feature>
<comment type="caution">
    <text evidence="8">The sequence shown here is derived from an EMBL/GenBank/DDBJ whole genome shotgun (WGS) entry which is preliminary data.</text>
</comment>
<evidence type="ECO:0000256" key="3">
    <source>
        <dbReference type="ARBA" id="ARBA00022989"/>
    </source>
</evidence>
<proteinExistence type="inferred from homology"/>
<keyword evidence="3 6" id="KW-1133">Transmembrane helix</keyword>
<evidence type="ECO:0000313" key="9">
    <source>
        <dbReference type="Proteomes" id="UP001243989"/>
    </source>
</evidence>
<organism evidence="8 9">
    <name type="scientific">Colletotrichum phormii</name>
    <dbReference type="NCBI Taxonomy" id="359342"/>
    <lineage>
        <taxon>Eukaryota</taxon>
        <taxon>Fungi</taxon>
        <taxon>Dikarya</taxon>
        <taxon>Ascomycota</taxon>
        <taxon>Pezizomycotina</taxon>
        <taxon>Sordariomycetes</taxon>
        <taxon>Hypocreomycetidae</taxon>
        <taxon>Glomerellales</taxon>
        <taxon>Glomerellaceae</taxon>
        <taxon>Colletotrichum</taxon>
        <taxon>Colletotrichum acutatum species complex</taxon>
    </lineage>
</organism>
<accession>A0AAI9ZM47</accession>
<comment type="similarity">
    <text evidence="5">Belongs to the SAT4 family.</text>
</comment>
<protein>
    <recommendedName>
        <fullName evidence="7">Rhodopsin domain-containing protein</fullName>
    </recommendedName>
</protein>
<feature type="transmembrane region" description="Helical" evidence="6">
    <location>
        <begin position="25"/>
        <end position="45"/>
    </location>
</feature>
<gene>
    <name evidence="8" type="ORF">BDP81DRAFT_493843</name>
</gene>
<dbReference type="PANTHER" id="PTHR33048">
    <property type="entry name" value="PTH11-LIKE INTEGRAL MEMBRANE PROTEIN (AFU_ORTHOLOGUE AFUA_5G11245)"/>
    <property type="match status" value="1"/>
</dbReference>
<dbReference type="EMBL" id="JAHMHQ010000015">
    <property type="protein sequence ID" value="KAK1634516.1"/>
    <property type="molecule type" value="Genomic_DNA"/>
</dbReference>
<evidence type="ECO:0000256" key="4">
    <source>
        <dbReference type="ARBA" id="ARBA00023136"/>
    </source>
</evidence>
<feature type="transmembrane region" description="Helical" evidence="6">
    <location>
        <begin position="135"/>
        <end position="155"/>
    </location>
</feature>
<evidence type="ECO:0000256" key="1">
    <source>
        <dbReference type="ARBA" id="ARBA00004141"/>
    </source>
</evidence>
<feature type="transmembrane region" description="Helical" evidence="6">
    <location>
        <begin position="190"/>
        <end position="209"/>
    </location>
</feature>
<dbReference type="GeneID" id="85480227"/>
<dbReference type="PANTHER" id="PTHR33048:SF129">
    <property type="entry name" value="INTEGRAL MEMBRANE PROTEIN-RELATED"/>
    <property type="match status" value="1"/>
</dbReference>
<evidence type="ECO:0000313" key="8">
    <source>
        <dbReference type="EMBL" id="KAK1634516.1"/>
    </source>
</evidence>
<dbReference type="GO" id="GO:0016020">
    <property type="term" value="C:membrane"/>
    <property type="evidence" value="ECO:0007669"/>
    <property type="project" value="UniProtKB-SubCell"/>
</dbReference>
<evidence type="ECO:0000256" key="5">
    <source>
        <dbReference type="ARBA" id="ARBA00038359"/>
    </source>
</evidence>
<dbReference type="Pfam" id="PF20684">
    <property type="entry name" value="Fung_rhodopsin"/>
    <property type="match status" value="1"/>
</dbReference>
<comment type="subcellular location">
    <subcellularLocation>
        <location evidence="1">Membrane</location>
        <topology evidence="1">Multi-pass membrane protein</topology>
    </subcellularLocation>
</comment>